<organism evidence="2 3">
    <name type="scientific">Liparis tanakae</name>
    <name type="common">Tanaka's snailfish</name>
    <dbReference type="NCBI Taxonomy" id="230148"/>
    <lineage>
        <taxon>Eukaryota</taxon>
        <taxon>Metazoa</taxon>
        <taxon>Chordata</taxon>
        <taxon>Craniata</taxon>
        <taxon>Vertebrata</taxon>
        <taxon>Euteleostomi</taxon>
        <taxon>Actinopterygii</taxon>
        <taxon>Neopterygii</taxon>
        <taxon>Teleostei</taxon>
        <taxon>Neoteleostei</taxon>
        <taxon>Acanthomorphata</taxon>
        <taxon>Eupercaria</taxon>
        <taxon>Perciformes</taxon>
        <taxon>Cottioidei</taxon>
        <taxon>Cottales</taxon>
        <taxon>Liparidae</taxon>
        <taxon>Liparis</taxon>
    </lineage>
</organism>
<evidence type="ECO:0000313" key="2">
    <source>
        <dbReference type="EMBL" id="TNN47812.1"/>
    </source>
</evidence>
<feature type="compositionally biased region" description="Basic and acidic residues" evidence="1">
    <location>
        <begin position="124"/>
        <end position="134"/>
    </location>
</feature>
<protein>
    <submittedName>
        <fullName evidence="2">Uncharacterized protein</fullName>
    </submittedName>
</protein>
<feature type="compositionally biased region" description="Basic residues" evidence="1">
    <location>
        <begin position="32"/>
        <end position="42"/>
    </location>
</feature>
<keyword evidence="3" id="KW-1185">Reference proteome</keyword>
<dbReference type="Proteomes" id="UP000314294">
    <property type="component" value="Unassembled WGS sequence"/>
</dbReference>
<evidence type="ECO:0000256" key="1">
    <source>
        <dbReference type="SAM" id="MobiDB-lite"/>
    </source>
</evidence>
<dbReference type="EMBL" id="SRLO01000724">
    <property type="protein sequence ID" value="TNN47812.1"/>
    <property type="molecule type" value="Genomic_DNA"/>
</dbReference>
<accession>A0A4Z2G5E3</accession>
<reference evidence="2 3" key="1">
    <citation type="submission" date="2019-03" db="EMBL/GenBank/DDBJ databases">
        <title>First draft genome of Liparis tanakae, snailfish: a comprehensive survey of snailfish specific genes.</title>
        <authorList>
            <person name="Kim W."/>
            <person name="Song I."/>
            <person name="Jeong J.-H."/>
            <person name="Kim D."/>
            <person name="Kim S."/>
            <person name="Ryu S."/>
            <person name="Song J.Y."/>
            <person name="Lee S.K."/>
        </authorList>
    </citation>
    <scope>NUCLEOTIDE SEQUENCE [LARGE SCALE GENOMIC DNA]</scope>
    <source>
        <tissue evidence="2">Muscle</tissue>
    </source>
</reference>
<sequence length="173" mass="18691">MCVCVCVCVSVCACVCVRVCVCFLLSREMGARPRHRPRRGRRRDPAESGHPAGPLLEVPHDRAPPDLHQVQPVPVAQRAARGLRTPEHSAHAHSVRLREAPGREGAAPVPDGPRLQRQGPQRPPAERPPGDGLHRVHGPRHLAPGALQRRAQPGAGAAAQHAHRLDGRLLHGL</sequence>
<dbReference type="AlphaFoldDB" id="A0A4Z2G5E3"/>
<evidence type="ECO:0000313" key="3">
    <source>
        <dbReference type="Proteomes" id="UP000314294"/>
    </source>
</evidence>
<gene>
    <name evidence="2" type="ORF">EYF80_042009</name>
</gene>
<proteinExistence type="predicted"/>
<comment type="caution">
    <text evidence="2">The sequence shown here is derived from an EMBL/GenBank/DDBJ whole genome shotgun (WGS) entry which is preliminary data.</text>
</comment>
<name>A0A4Z2G5E3_9TELE</name>
<feature type="region of interest" description="Disordered" evidence="1">
    <location>
        <begin position="32"/>
        <end position="140"/>
    </location>
</feature>
<feature type="compositionally biased region" description="Basic and acidic residues" evidence="1">
    <location>
        <begin position="84"/>
        <end position="102"/>
    </location>
</feature>